<evidence type="ECO:0000259" key="6">
    <source>
        <dbReference type="Pfam" id="PF04542"/>
    </source>
</evidence>
<comment type="similarity">
    <text evidence="1">Belongs to the sigma-70 factor family. ECF subfamily.</text>
</comment>
<dbReference type="STRING" id="211114.SAMN04489726_7115"/>
<name>A0A1H0CAM3_ALLAB</name>
<organism evidence="8 9">
    <name type="scientific">Allokutzneria albata</name>
    <name type="common">Kibdelosporangium albatum</name>
    <dbReference type="NCBI Taxonomy" id="211114"/>
    <lineage>
        <taxon>Bacteria</taxon>
        <taxon>Bacillati</taxon>
        <taxon>Actinomycetota</taxon>
        <taxon>Actinomycetes</taxon>
        <taxon>Pseudonocardiales</taxon>
        <taxon>Pseudonocardiaceae</taxon>
        <taxon>Allokutzneria</taxon>
    </lineage>
</organism>
<keyword evidence="3" id="KW-0805">Transcription regulation</keyword>
<dbReference type="Gene3D" id="1.10.10.10">
    <property type="entry name" value="Winged helix-like DNA-binding domain superfamily/Winged helix DNA-binding domain"/>
    <property type="match status" value="1"/>
</dbReference>
<keyword evidence="5" id="KW-0804">Transcription</keyword>
<dbReference type="GO" id="GO:0016987">
    <property type="term" value="F:sigma factor activity"/>
    <property type="evidence" value="ECO:0007669"/>
    <property type="project" value="UniProtKB-KW"/>
</dbReference>
<evidence type="ECO:0000256" key="5">
    <source>
        <dbReference type="ARBA" id="ARBA00023163"/>
    </source>
</evidence>
<dbReference type="eggNOG" id="COG1595">
    <property type="taxonomic scope" value="Bacteria"/>
</dbReference>
<evidence type="ECO:0000256" key="3">
    <source>
        <dbReference type="ARBA" id="ARBA00023015"/>
    </source>
</evidence>
<evidence type="ECO:0000256" key="1">
    <source>
        <dbReference type="ARBA" id="ARBA00010641"/>
    </source>
</evidence>
<dbReference type="SUPFAM" id="SSF88946">
    <property type="entry name" value="Sigma2 domain of RNA polymerase sigma factors"/>
    <property type="match status" value="1"/>
</dbReference>
<dbReference type="Gene3D" id="3.10.450.50">
    <property type="match status" value="1"/>
</dbReference>
<dbReference type="SUPFAM" id="SSF88659">
    <property type="entry name" value="Sigma3 and sigma4 domains of RNA polymerase sigma factors"/>
    <property type="match status" value="1"/>
</dbReference>
<dbReference type="SUPFAM" id="SSF54427">
    <property type="entry name" value="NTF2-like"/>
    <property type="match status" value="1"/>
</dbReference>
<comment type="subunit">
    <text evidence="2">Interacts transiently with the RNA polymerase catalytic core formed by RpoA, RpoB, RpoC and RpoZ (2 alpha, 1 beta, 1 beta' and 1 omega subunit) to form the RNA polymerase holoenzyme that can initiate transcription.</text>
</comment>
<dbReference type="Gene3D" id="1.10.1740.10">
    <property type="match status" value="1"/>
</dbReference>
<dbReference type="Pfam" id="PF08281">
    <property type="entry name" value="Sigma70_r4_2"/>
    <property type="match status" value="1"/>
</dbReference>
<evidence type="ECO:0000259" key="7">
    <source>
        <dbReference type="Pfam" id="PF08281"/>
    </source>
</evidence>
<keyword evidence="9" id="KW-1185">Reference proteome</keyword>
<dbReference type="InterPro" id="IPR013249">
    <property type="entry name" value="RNA_pol_sigma70_r4_t2"/>
</dbReference>
<protein>
    <submittedName>
        <fullName evidence="8">RNA polymerase sigma-70 factor, ECF subfamily</fullName>
    </submittedName>
</protein>
<dbReference type="InterPro" id="IPR036388">
    <property type="entry name" value="WH-like_DNA-bd_sf"/>
</dbReference>
<dbReference type="OrthoDB" id="3211555at2"/>
<evidence type="ECO:0000313" key="9">
    <source>
        <dbReference type="Proteomes" id="UP000183376"/>
    </source>
</evidence>
<reference evidence="8 9" key="1">
    <citation type="submission" date="2016-10" db="EMBL/GenBank/DDBJ databases">
        <authorList>
            <person name="de Groot N.N."/>
        </authorList>
    </citation>
    <scope>NUCLEOTIDE SEQUENCE [LARGE SCALE GENOMIC DNA]</scope>
    <source>
        <strain evidence="8 9">DSM 44149</strain>
    </source>
</reference>
<dbReference type="Pfam" id="PF04542">
    <property type="entry name" value="Sigma70_r2"/>
    <property type="match status" value="1"/>
</dbReference>
<dbReference type="InterPro" id="IPR032710">
    <property type="entry name" value="NTF2-like_dom_sf"/>
</dbReference>
<dbReference type="InterPro" id="IPR007627">
    <property type="entry name" value="RNA_pol_sigma70_r2"/>
</dbReference>
<dbReference type="NCBIfam" id="NF007214">
    <property type="entry name" value="PRK09636.1"/>
    <property type="match status" value="1"/>
</dbReference>
<dbReference type="InterPro" id="IPR013325">
    <property type="entry name" value="RNA_pol_sigma_r2"/>
</dbReference>
<dbReference type="GO" id="GO:0006352">
    <property type="term" value="P:DNA-templated transcription initiation"/>
    <property type="evidence" value="ECO:0007669"/>
    <property type="project" value="InterPro"/>
</dbReference>
<proteinExistence type="inferred from homology"/>
<keyword evidence="4" id="KW-0731">Sigma factor</keyword>
<dbReference type="PANTHER" id="PTHR30173:SF36">
    <property type="entry name" value="ECF RNA POLYMERASE SIGMA FACTOR SIGJ"/>
    <property type="match status" value="1"/>
</dbReference>
<evidence type="ECO:0000313" key="8">
    <source>
        <dbReference type="EMBL" id="SDN54903.1"/>
    </source>
</evidence>
<accession>A0A1H0CAM3</accession>
<dbReference type="Proteomes" id="UP000183376">
    <property type="component" value="Chromosome I"/>
</dbReference>
<dbReference type="EMBL" id="LT629701">
    <property type="protein sequence ID" value="SDN54903.1"/>
    <property type="molecule type" value="Genomic_DNA"/>
</dbReference>
<gene>
    <name evidence="8" type="ORF">SAMN04489726_7115</name>
</gene>
<dbReference type="InterPro" id="IPR014284">
    <property type="entry name" value="RNA_pol_sigma-70_dom"/>
</dbReference>
<dbReference type="InterPro" id="IPR052704">
    <property type="entry name" value="ECF_Sigma-70_Domain"/>
</dbReference>
<dbReference type="PANTHER" id="PTHR30173">
    <property type="entry name" value="SIGMA 19 FACTOR"/>
    <property type="match status" value="1"/>
</dbReference>
<evidence type="ECO:0000256" key="4">
    <source>
        <dbReference type="ARBA" id="ARBA00023082"/>
    </source>
</evidence>
<sequence length="319" mass="34760">MECRACVWATIGRVTSTDDALAERFTEHRAHLLGVAYRITGSLTDSEDAVQEAWFRLAAVDTTEIRELRGWLTTVVGRICLDRLKSAAARRERYVGQWLPEPVVRPLGIPEQANPLDVVVQDDGVRMAALVLLHELSPEQRVAFVLHDAFSVPFTEIADMLGCSVAAARQHASRGRKAVAQADAPPRVDLAEQRRVLESFVAAMATGDPAAIAQVLHPDAVLIGDGGGKVRTAAQRMVGADKISRFAIGLMRMYGELAPVESMRFVLINGDLGMLFAGTDGSNGFRPLDRRVTAFVVRDGKIAALYDVVNPDKLTTVEF</sequence>
<feature type="domain" description="RNA polymerase sigma factor 70 region 4 type 2" evidence="7">
    <location>
        <begin position="128"/>
        <end position="178"/>
    </location>
</feature>
<dbReference type="GO" id="GO:0003677">
    <property type="term" value="F:DNA binding"/>
    <property type="evidence" value="ECO:0007669"/>
    <property type="project" value="InterPro"/>
</dbReference>
<dbReference type="NCBIfam" id="TIGR02937">
    <property type="entry name" value="sigma70-ECF"/>
    <property type="match status" value="1"/>
</dbReference>
<evidence type="ECO:0000256" key="2">
    <source>
        <dbReference type="ARBA" id="ARBA00011344"/>
    </source>
</evidence>
<dbReference type="AlphaFoldDB" id="A0A1H0CAM3"/>
<feature type="domain" description="RNA polymerase sigma-70 region 2" evidence="6">
    <location>
        <begin position="25"/>
        <end position="88"/>
    </location>
</feature>
<dbReference type="InterPro" id="IPR013324">
    <property type="entry name" value="RNA_pol_sigma_r3/r4-like"/>
</dbReference>